<proteinExistence type="predicted"/>
<evidence type="ECO:0000313" key="2">
    <source>
        <dbReference type="EMBL" id="KAH7045317.1"/>
    </source>
</evidence>
<protein>
    <recommendedName>
        <fullName evidence="1">PRISE-like Rossmann-fold domain-containing protein</fullName>
    </recommendedName>
</protein>
<dbReference type="EMBL" id="JAGTJR010000019">
    <property type="protein sequence ID" value="KAH7045317.1"/>
    <property type="molecule type" value="Genomic_DNA"/>
</dbReference>
<dbReference type="Proteomes" id="UP000774617">
    <property type="component" value="Unassembled WGS sequence"/>
</dbReference>
<evidence type="ECO:0000313" key="3">
    <source>
        <dbReference type="Proteomes" id="UP000774617"/>
    </source>
</evidence>
<dbReference type="Gene3D" id="3.40.50.720">
    <property type="entry name" value="NAD(P)-binding Rossmann-like Domain"/>
    <property type="match status" value="1"/>
</dbReference>
<evidence type="ECO:0000259" key="1">
    <source>
        <dbReference type="Pfam" id="PF22917"/>
    </source>
</evidence>
<sequence length="126" mass="14000">MGHHALVFGGSGVLEWAVANEILRNYSEKGTSSRVIALTNRPLTREEDLWPESTTDVPALNILSGIDLTSGTVEDTKERLKERVPDIQTVDHGFYYGKHDCYTVICMTPDLPTSSIQVLPQLSNRN</sequence>
<dbReference type="InterPro" id="IPR055222">
    <property type="entry name" value="PRISE-like_Rossmann-fold"/>
</dbReference>
<keyword evidence="3" id="KW-1185">Reference proteome</keyword>
<feature type="domain" description="PRISE-like Rossmann-fold" evidence="1">
    <location>
        <begin position="5"/>
        <end position="96"/>
    </location>
</feature>
<accession>A0ABQ8G5I3</accession>
<reference evidence="2 3" key="1">
    <citation type="journal article" date="2021" name="Nat. Commun.">
        <title>Genetic determinants of endophytism in the Arabidopsis root mycobiome.</title>
        <authorList>
            <person name="Mesny F."/>
            <person name="Miyauchi S."/>
            <person name="Thiergart T."/>
            <person name="Pickel B."/>
            <person name="Atanasova L."/>
            <person name="Karlsson M."/>
            <person name="Huettel B."/>
            <person name="Barry K.W."/>
            <person name="Haridas S."/>
            <person name="Chen C."/>
            <person name="Bauer D."/>
            <person name="Andreopoulos W."/>
            <person name="Pangilinan J."/>
            <person name="LaButti K."/>
            <person name="Riley R."/>
            <person name="Lipzen A."/>
            <person name="Clum A."/>
            <person name="Drula E."/>
            <person name="Henrissat B."/>
            <person name="Kohler A."/>
            <person name="Grigoriev I.V."/>
            <person name="Martin F.M."/>
            <person name="Hacquard S."/>
        </authorList>
    </citation>
    <scope>NUCLEOTIDE SEQUENCE [LARGE SCALE GENOMIC DNA]</scope>
    <source>
        <strain evidence="2 3">MPI-SDFR-AT-0080</strain>
    </source>
</reference>
<name>A0ABQ8G5I3_9PEZI</name>
<comment type="caution">
    <text evidence="2">The sequence shown here is derived from an EMBL/GenBank/DDBJ whole genome shotgun (WGS) entry which is preliminary data.</text>
</comment>
<organism evidence="2 3">
    <name type="scientific">Macrophomina phaseolina</name>
    <dbReference type="NCBI Taxonomy" id="35725"/>
    <lineage>
        <taxon>Eukaryota</taxon>
        <taxon>Fungi</taxon>
        <taxon>Dikarya</taxon>
        <taxon>Ascomycota</taxon>
        <taxon>Pezizomycotina</taxon>
        <taxon>Dothideomycetes</taxon>
        <taxon>Dothideomycetes incertae sedis</taxon>
        <taxon>Botryosphaeriales</taxon>
        <taxon>Botryosphaeriaceae</taxon>
        <taxon>Macrophomina</taxon>
    </lineage>
</organism>
<dbReference type="Pfam" id="PF22917">
    <property type="entry name" value="PRISE"/>
    <property type="match status" value="1"/>
</dbReference>
<gene>
    <name evidence="2" type="ORF">B0J12DRAFT_577227</name>
</gene>